<protein>
    <recommendedName>
        <fullName evidence="5">Fucosyltransferase</fullName>
        <ecNumber evidence="5">2.4.1.-</ecNumber>
    </recommendedName>
</protein>
<dbReference type="GO" id="GO:0032580">
    <property type="term" value="C:Golgi cisterna membrane"/>
    <property type="evidence" value="ECO:0007669"/>
    <property type="project" value="UniProtKB-SubCell"/>
</dbReference>
<dbReference type="SUPFAM" id="SSF53756">
    <property type="entry name" value="UDP-Glycosyltransferase/glycogen phosphorylase"/>
    <property type="match status" value="1"/>
</dbReference>
<evidence type="ECO:0000313" key="8">
    <source>
        <dbReference type="Proteomes" id="UP001209878"/>
    </source>
</evidence>
<dbReference type="PANTHER" id="PTHR11929:SF145">
    <property type="entry name" value="ALPHA-(1,3)-FUCOSYLTRANSFERASE FUT-1"/>
    <property type="match status" value="1"/>
</dbReference>
<organism evidence="7 8">
    <name type="scientific">Ridgeia piscesae</name>
    <name type="common">Tubeworm</name>
    <dbReference type="NCBI Taxonomy" id="27915"/>
    <lineage>
        <taxon>Eukaryota</taxon>
        <taxon>Metazoa</taxon>
        <taxon>Spiralia</taxon>
        <taxon>Lophotrochozoa</taxon>
        <taxon>Annelida</taxon>
        <taxon>Polychaeta</taxon>
        <taxon>Sedentaria</taxon>
        <taxon>Canalipalpata</taxon>
        <taxon>Sabellida</taxon>
        <taxon>Siboglinidae</taxon>
        <taxon>Ridgeia</taxon>
    </lineage>
</organism>
<evidence type="ECO:0000256" key="1">
    <source>
        <dbReference type="ARBA" id="ARBA00004922"/>
    </source>
</evidence>
<dbReference type="InterPro" id="IPR055270">
    <property type="entry name" value="Glyco_tran_10_C"/>
</dbReference>
<sequence length="165" mass="19457">MGAAREDYRKVAPPHSYIHVEDFASPRELAAYLHKLDAKDALYNAYFRWKGTGHFINTKFWCRVCAMAHAADEQKHAMWYENVDSWVHENTCRVVKEGMERWSAWDNKSLSYRYLKFENLVKHQVGQHLKCCPPNIVVLSYIVIYCCSKYDRCNTGQFNTMLMFT</sequence>
<evidence type="ECO:0000256" key="5">
    <source>
        <dbReference type="RuleBase" id="RU003832"/>
    </source>
</evidence>
<keyword evidence="5" id="KW-0333">Golgi apparatus</keyword>
<dbReference type="AlphaFoldDB" id="A0AAD9KN08"/>
<evidence type="ECO:0000256" key="4">
    <source>
        <dbReference type="ARBA" id="ARBA00022679"/>
    </source>
</evidence>
<comment type="caution">
    <text evidence="7">The sequence shown here is derived from an EMBL/GenBank/DDBJ whole genome shotgun (WGS) entry which is preliminary data.</text>
</comment>
<proteinExistence type="inferred from homology"/>
<dbReference type="InterPro" id="IPR001503">
    <property type="entry name" value="Glyco_trans_10"/>
</dbReference>
<evidence type="ECO:0000313" key="7">
    <source>
        <dbReference type="EMBL" id="KAK2174291.1"/>
    </source>
</evidence>
<dbReference type="EMBL" id="JAODUO010000812">
    <property type="protein sequence ID" value="KAK2174291.1"/>
    <property type="molecule type" value="Genomic_DNA"/>
</dbReference>
<keyword evidence="4 5" id="KW-0808">Transferase</keyword>
<dbReference type="PANTHER" id="PTHR11929">
    <property type="entry name" value="ALPHA- 1,3 -FUCOSYLTRANSFERASE"/>
    <property type="match status" value="1"/>
</dbReference>
<dbReference type="EC" id="2.4.1.-" evidence="5"/>
<comment type="pathway">
    <text evidence="1">Protein modification; protein glycosylation.</text>
</comment>
<evidence type="ECO:0000256" key="2">
    <source>
        <dbReference type="ARBA" id="ARBA00008919"/>
    </source>
</evidence>
<dbReference type="InterPro" id="IPR038577">
    <property type="entry name" value="GT10-like_C_sf"/>
</dbReference>
<dbReference type="Gene3D" id="3.40.50.11660">
    <property type="entry name" value="Glycosyl transferase family 10, C-terminal domain"/>
    <property type="match status" value="1"/>
</dbReference>
<reference evidence="7" key="1">
    <citation type="journal article" date="2023" name="Mol. Biol. Evol.">
        <title>Third-Generation Sequencing Reveals the Adaptive Role of the Epigenome in Three Deep-Sea Polychaetes.</title>
        <authorList>
            <person name="Perez M."/>
            <person name="Aroh O."/>
            <person name="Sun Y."/>
            <person name="Lan Y."/>
            <person name="Juniper S.K."/>
            <person name="Young C.R."/>
            <person name="Angers B."/>
            <person name="Qian P.Y."/>
        </authorList>
    </citation>
    <scope>NUCLEOTIDE SEQUENCE</scope>
    <source>
        <strain evidence="7">R07B-5</strain>
    </source>
</reference>
<comment type="similarity">
    <text evidence="2 5">Belongs to the glycosyltransferase 10 family.</text>
</comment>
<accession>A0AAD9KN08</accession>
<keyword evidence="8" id="KW-1185">Reference proteome</keyword>
<keyword evidence="5" id="KW-0472">Membrane</keyword>
<keyword evidence="5" id="KW-0812">Transmembrane</keyword>
<name>A0AAD9KN08_RIDPI</name>
<keyword evidence="3 5" id="KW-0328">Glycosyltransferase</keyword>
<dbReference type="Proteomes" id="UP001209878">
    <property type="component" value="Unassembled WGS sequence"/>
</dbReference>
<evidence type="ECO:0000256" key="3">
    <source>
        <dbReference type="ARBA" id="ARBA00022676"/>
    </source>
</evidence>
<dbReference type="Pfam" id="PF00852">
    <property type="entry name" value="Glyco_transf_10"/>
    <property type="match status" value="1"/>
</dbReference>
<dbReference type="GO" id="GO:0046920">
    <property type="term" value="F:alpha-(1-&gt;3)-fucosyltransferase activity"/>
    <property type="evidence" value="ECO:0007669"/>
    <property type="project" value="TreeGrafter"/>
</dbReference>
<evidence type="ECO:0000259" key="6">
    <source>
        <dbReference type="Pfam" id="PF00852"/>
    </source>
</evidence>
<gene>
    <name evidence="7" type="ORF">NP493_812g00007</name>
</gene>
<comment type="subcellular location">
    <subcellularLocation>
        <location evidence="5">Golgi apparatus</location>
        <location evidence="5">Golgi stack membrane</location>
        <topology evidence="5">Single-pass type II membrane protein</topology>
    </subcellularLocation>
</comment>
<feature type="domain" description="Fucosyltransferase C-terminal" evidence="6">
    <location>
        <begin position="1"/>
        <end position="86"/>
    </location>
</feature>